<dbReference type="PROSITE" id="PS00041">
    <property type="entry name" value="HTH_ARAC_FAMILY_1"/>
    <property type="match status" value="1"/>
</dbReference>
<dbReference type="Gene3D" id="1.10.10.60">
    <property type="entry name" value="Homeodomain-like"/>
    <property type="match status" value="2"/>
</dbReference>
<dbReference type="SUPFAM" id="SSF52540">
    <property type="entry name" value="P-loop containing nucleoside triphosphate hydrolases"/>
    <property type="match status" value="1"/>
</dbReference>
<keyword evidence="3" id="KW-0804">Transcription</keyword>
<dbReference type="PANTHER" id="PTHR47691">
    <property type="entry name" value="REGULATOR-RELATED"/>
    <property type="match status" value="1"/>
</dbReference>
<organism evidence="5 6">
    <name type="scientific">Fodinibius salsisoli</name>
    <dbReference type="NCBI Taxonomy" id="2820877"/>
    <lineage>
        <taxon>Bacteria</taxon>
        <taxon>Pseudomonadati</taxon>
        <taxon>Balneolota</taxon>
        <taxon>Balneolia</taxon>
        <taxon>Balneolales</taxon>
        <taxon>Balneolaceae</taxon>
        <taxon>Fodinibius</taxon>
    </lineage>
</organism>
<evidence type="ECO:0000256" key="1">
    <source>
        <dbReference type="ARBA" id="ARBA00023015"/>
    </source>
</evidence>
<dbReference type="InterPro" id="IPR018062">
    <property type="entry name" value="HTH_AraC-typ_CS"/>
</dbReference>
<reference evidence="5 6" key="1">
    <citation type="submission" date="2021-03" db="EMBL/GenBank/DDBJ databases">
        <title>Aliifodinibius sp. nov., a new bacterium isolated from saline soil.</title>
        <authorList>
            <person name="Galisteo C."/>
            <person name="De La Haba R."/>
            <person name="Sanchez-Porro C."/>
            <person name="Ventosa A."/>
        </authorList>
    </citation>
    <scope>NUCLEOTIDE SEQUENCE [LARGE SCALE GENOMIC DNA]</scope>
    <source>
        <strain evidence="5 6">1BSP15-2V2</strain>
    </source>
</reference>
<feature type="domain" description="HTH araC/xylS-type" evidence="4">
    <location>
        <begin position="19"/>
        <end position="118"/>
    </location>
</feature>
<evidence type="ECO:0000259" key="4">
    <source>
        <dbReference type="PROSITE" id="PS01124"/>
    </source>
</evidence>
<dbReference type="SUPFAM" id="SSF48452">
    <property type="entry name" value="TPR-like"/>
    <property type="match status" value="1"/>
</dbReference>
<dbReference type="InterPro" id="IPR020449">
    <property type="entry name" value="Tscrpt_reg_AraC-type_HTH"/>
</dbReference>
<keyword evidence="2" id="KW-0238">DNA-binding</keyword>
<dbReference type="EMBL" id="JAGGJA010000010">
    <property type="protein sequence ID" value="MCW9708068.1"/>
    <property type="molecule type" value="Genomic_DNA"/>
</dbReference>
<dbReference type="SUPFAM" id="SSF46689">
    <property type="entry name" value="Homeodomain-like"/>
    <property type="match status" value="1"/>
</dbReference>
<dbReference type="InterPro" id="IPR018060">
    <property type="entry name" value="HTH_AraC"/>
</dbReference>
<dbReference type="PANTHER" id="PTHR47691:SF3">
    <property type="entry name" value="HTH-TYPE TRANSCRIPTIONAL REGULATOR RV0890C-RELATED"/>
    <property type="match status" value="1"/>
</dbReference>
<dbReference type="Pfam" id="PF25872">
    <property type="entry name" value="HTH_77"/>
    <property type="match status" value="1"/>
</dbReference>
<gene>
    <name evidence="5" type="ORF">J6I44_14475</name>
</gene>
<keyword evidence="1" id="KW-0805">Transcription regulation</keyword>
<dbReference type="SMART" id="SM00342">
    <property type="entry name" value="HTH_ARAC"/>
    <property type="match status" value="1"/>
</dbReference>
<dbReference type="InterPro" id="IPR009057">
    <property type="entry name" value="Homeodomain-like_sf"/>
</dbReference>
<protein>
    <submittedName>
        <fullName evidence="5">Helix-turn-helix domain-containing protein</fullName>
    </submittedName>
</protein>
<evidence type="ECO:0000313" key="5">
    <source>
        <dbReference type="EMBL" id="MCW9708068.1"/>
    </source>
</evidence>
<keyword evidence="6" id="KW-1185">Reference proteome</keyword>
<dbReference type="InterPro" id="IPR027417">
    <property type="entry name" value="P-loop_NTPase"/>
</dbReference>
<comment type="caution">
    <text evidence="5">The sequence shown here is derived from an EMBL/GenBank/DDBJ whole genome shotgun (WGS) entry which is preliminary data.</text>
</comment>
<dbReference type="Gene3D" id="3.40.50.300">
    <property type="entry name" value="P-loop containing nucleotide triphosphate hydrolases"/>
    <property type="match status" value="1"/>
</dbReference>
<accession>A0ABT3PQD0</accession>
<dbReference type="InterPro" id="IPR011990">
    <property type="entry name" value="TPR-like_helical_dom_sf"/>
</dbReference>
<evidence type="ECO:0000256" key="2">
    <source>
        <dbReference type="ARBA" id="ARBA00023125"/>
    </source>
</evidence>
<dbReference type="PRINTS" id="PR00032">
    <property type="entry name" value="HTHARAC"/>
</dbReference>
<name>A0ABT3PQD0_9BACT</name>
<dbReference type="Gene3D" id="1.25.40.10">
    <property type="entry name" value="Tetratricopeptide repeat domain"/>
    <property type="match status" value="2"/>
</dbReference>
<dbReference type="Proteomes" id="UP001207918">
    <property type="component" value="Unassembled WGS sequence"/>
</dbReference>
<dbReference type="Pfam" id="PF12833">
    <property type="entry name" value="HTH_18"/>
    <property type="match status" value="1"/>
</dbReference>
<dbReference type="InterPro" id="IPR002182">
    <property type="entry name" value="NB-ARC"/>
</dbReference>
<proteinExistence type="predicted"/>
<dbReference type="InterPro" id="IPR058852">
    <property type="entry name" value="HTH_77"/>
</dbReference>
<dbReference type="PROSITE" id="PS01124">
    <property type="entry name" value="HTH_ARAC_FAMILY_2"/>
    <property type="match status" value="1"/>
</dbReference>
<dbReference type="Pfam" id="PF00931">
    <property type="entry name" value="NB-ARC"/>
    <property type="match status" value="1"/>
</dbReference>
<sequence>MVSKSNRDGITSERDRFLEQLFHILEKELGSGNLSTKKISGELSVSSSTFYRKVKKYTDCSPTEYIKKFQLQKAAKLLLANFGNVSEVAYEVGFNNLSYFAKCFKEVYGVTPGEYLKKKKPKNRFDVRTTSFVGRQEELSEIKDILNRHRLVTLRGPGGAGKTRIAMEVADEVKDNFRDGAKVVRLASIADPKLVPSTILRTFNLSERPNQTPIEVLADHLQDRELLLVMDNFEHVTSAATKINILLQQCPKLTILITSREILHLSGEYQYPISPLPVPKIPDEVTHNTLGHLKEYTSVQLFLERAAMVSSGFQINNENAVDIVTICGYLDGLPLAIELAASQIKIFSPSELSKELDKNLSMLKSLDHDRPERHQTLWGAISWSYTLLSDNEQNLFQSLSLFNGSFNLKAAEAIGEESATLGTLDGLRSLLDKNFLQTTELMGETRFKMLETLKSYGREALRESRKERVIIRKMADHFLQIAQKAATRIKGGRQKYWIGRLGMELDNIRGVLSLLEQHREVELGLQLGTALWRYWVSQNLMDEGYEQLKKLVRLADHLKLNEGSRKTELLKGRALSAMGIMGMMVSKDYKKNEDNFRQCIRTFRKIDHKKELAESLNHYGWIKLTAGEYREGTMYTREALELHKRLNDIRGIAVSHNNFGWMEYIHGNLSKAESRFTESISLREDIGDYRGSAFVSSYLALVDRCLGKYDVGLDRLRQAREVLEELEDLQLISMVNTSQGYIFYDTEEFQKAERTLKSAIDGWKEVGNPFGLIWAHDLLGLSYLPLDKPGLSKKCFDWAHDYYEQKYKDQHLNQWLSAFPLYCLAEYNAHIGNISAALDQHLDILSRRIKQEEKVYICESLEACARLFARQENCQKAVIYLASATQLRNKIHAPRPPRSVDSCNKTLDLCKKIIPDQAYREQWKQGETYSLDKLRSIF</sequence>
<evidence type="ECO:0000313" key="6">
    <source>
        <dbReference type="Proteomes" id="UP001207918"/>
    </source>
</evidence>
<evidence type="ECO:0000256" key="3">
    <source>
        <dbReference type="ARBA" id="ARBA00023163"/>
    </source>
</evidence>